<protein>
    <submittedName>
        <fullName evidence="1">Uncharacterized protein</fullName>
    </submittedName>
</protein>
<accession>A0ABQ7D0Z9</accession>
<organism evidence="1 2">
    <name type="scientific">Brassica cretica</name>
    <name type="common">Mustard</name>
    <dbReference type="NCBI Taxonomy" id="69181"/>
    <lineage>
        <taxon>Eukaryota</taxon>
        <taxon>Viridiplantae</taxon>
        <taxon>Streptophyta</taxon>
        <taxon>Embryophyta</taxon>
        <taxon>Tracheophyta</taxon>
        <taxon>Spermatophyta</taxon>
        <taxon>Magnoliopsida</taxon>
        <taxon>eudicotyledons</taxon>
        <taxon>Gunneridae</taxon>
        <taxon>Pentapetalae</taxon>
        <taxon>rosids</taxon>
        <taxon>malvids</taxon>
        <taxon>Brassicales</taxon>
        <taxon>Brassicaceae</taxon>
        <taxon>Brassiceae</taxon>
        <taxon>Brassica</taxon>
    </lineage>
</organism>
<reference evidence="1 2" key="1">
    <citation type="journal article" date="2020" name="BMC Genomics">
        <title>Intraspecific diversification of the crop wild relative Brassica cretica Lam. using demographic model selection.</title>
        <authorList>
            <person name="Kioukis A."/>
            <person name="Michalopoulou V.A."/>
            <person name="Briers L."/>
            <person name="Pirintsos S."/>
            <person name="Studholme D.J."/>
            <person name="Pavlidis P."/>
            <person name="Sarris P.F."/>
        </authorList>
    </citation>
    <scope>NUCLEOTIDE SEQUENCE [LARGE SCALE GENOMIC DNA]</scope>
    <source>
        <strain evidence="2">cv. PFS-1207/04</strain>
    </source>
</reference>
<name>A0ABQ7D0Z9_BRACR</name>
<dbReference type="Proteomes" id="UP000266723">
    <property type="component" value="Unassembled WGS sequence"/>
</dbReference>
<evidence type="ECO:0000313" key="1">
    <source>
        <dbReference type="EMBL" id="KAF3566093.1"/>
    </source>
</evidence>
<keyword evidence="2" id="KW-1185">Reference proteome</keyword>
<proteinExistence type="predicted"/>
<sequence length="53" mass="5963">MKSPPITRRVLHFHGLGGHKSDHRITSPICMNSPRSISDYRFLGRVIGDAAEF</sequence>
<comment type="caution">
    <text evidence="1">The sequence shown here is derived from an EMBL/GenBank/DDBJ whole genome shotgun (WGS) entry which is preliminary data.</text>
</comment>
<gene>
    <name evidence="1" type="ORF">DY000_02011337</name>
</gene>
<evidence type="ECO:0000313" key="2">
    <source>
        <dbReference type="Proteomes" id="UP000266723"/>
    </source>
</evidence>
<dbReference type="EMBL" id="QGKV02000759">
    <property type="protein sequence ID" value="KAF3566093.1"/>
    <property type="molecule type" value="Genomic_DNA"/>
</dbReference>